<dbReference type="SUPFAM" id="SSF53448">
    <property type="entry name" value="Nucleotide-diphospho-sugar transferases"/>
    <property type="match status" value="1"/>
</dbReference>
<evidence type="ECO:0000259" key="3">
    <source>
        <dbReference type="Pfam" id="PF00535"/>
    </source>
</evidence>
<comment type="similarity">
    <text evidence="1">Belongs to the glycosyltransferase 2 family.</text>
</comment>
<keyword evidence="2" id="KW-1133">Transmembrane helix</keyword>
<keyword evidence="2" id="KW-0472">Membrane</keyword>
<proteinExistence type="inferred from homology"/>
<keyword evidence="5" id="KW-1185">Reference proteome</keyword>
<protein>
    <submittedName>
        <fullName evidence="4">Glycosyltransferase family 2 protein</fullName>
    </submittedName>
</protein>
<accession>A0ABY5PHF8</accession>
<name>A0ABY5PHF8_9ACTN</name>
<dbReference type="CDD" id="cd04187">
    <property type="entry name" value="DPM1_like_bac"/>
    <property type="match status" value="1"/>
</dbReference>
<dbReference type="Proteomes" id="UP001058860">
    <property type="component" value="Chromosome"/>
</dbReference>
<evidence type="ECO:0000256" key="2">
    <source>
        <dbReference type="SAM" id="Phobius"/>
    </source>
</evidence>
<reference evidence="5" key="1">
    <citation type="submission" date="2021-11" db="EMBL/GenBank/DDBJ databases">
        <title>Cultivation dependent microbiological survey of springs from the worlds oldest radium mine currently devoted to the extraction of radon-saturated water.</title>
        <authorList>
            <person name="Kapinusova G."/>
            <person name="Smrhova T."/>
            <person name="Strejcek M."/>
            <person name="Suman J."/>
            <person name="Jani K."/>
            <person name="Pajer P."/>
            <person name="Uhlik O."/>
        </authorList>
    </citation>
    <scope>NUCLEOTIDE SEQUENCE [LARGE SCALE GENOMIC DNA]</scope>
    <source>
        <strain evidence="5">J379</strain>
    </source>
</reference>
<feature type="transmembrane region" description="Helical" evidence="2">
    <location>
        <begin position="231"/>
        <end position="255"/>
    </location>
</feature>
<dbReference type="Gene3D" id="3.90.550.10">
    <property type="entry name" value="Spore Coat Polysaccharide Biosynthesis Protein SpsA, Chain A"/>
    <property type="match status" value="1"/>
</dbReference>
<feature type="transmembrane region" description="Helical" evidence="2">
    <location>
        <begin position="267"/>
        <end position="289"/>
    </location>
</feature>
<evidence type="ECO:0000313" key="4">
    <source>
        <dbReference type="EMBL" id="UUY04103.1"/>
    </source>
</evidence>
<dbReference type="PANTHER" id="PTHR48090:SF8">
    <property type="entry name" value="GLYCOSYLTRANSFERASE CSBB-RELATED"/>
    <property type="match status" value="1"/>
</dbReference>
<feature type="domain" description="Glycosyltransferase 2-like" evidence="3">
    <location>
        <begin position="6"/>
        <end position="169"/>
    </location>
</feature>
<evidence type="ECO:0000313" key="5">
    <source>
        <dbReference type="Proteomes" id="UP001058860"/>
    </source>
</evidence>
<evidence type="ECO:0000256" key="1">
    <source>
        <dbReference type="ARBA" id="ARBA00006739"/>
    </source>
</evidence>
<dbReference type="RefSeq" id="WP_353864597.1">
    <property type="nucleotide sequence ID" value="NZ_CP088295.1"/>
</dbReference>
<dbReference type="InterPro" id="IPR029044">
    <property type="entry name" value="Nucleotide-diphossugar_trans"/>
</dbReference>
<keyword evidence="2" id="KW-0812">Transmembrane</keyword>
<dbReference type="InterPro" id="IPR001173">
    <property type="entry name" value="Glyco_trans_2-like"/>
</dbReference>
<dbReference type="Pfam" id="PF00535">
    <property type="entry name" value="Glycos_transf_2"/>
    <property type="match status" value="1"/>
</dbReference>
<dbReference type="EMBL" id="CP088295">
    <property type="protein sequence ID" value="UUY04103.1"/>
    <property type="molecule type" value="Genomic_DNA"/>
</dbReference>
<dbReference type="PANTHER" id="PTHR48090">
    <property type="entry name" value="UNDECAPRENYL-PHOSPHATE 4-DEOXY-4-FORMAMIDO-L-ARABINOSE TRANSFERASE-RELATED"/>
    <property type="match status" value="1"/>
</dbReference>
<organism evidence="4 5">
    <name type="scientific">Svornostia abyssi</name>
    <dbReference type="NCBI Taxonomy" id="2898438"/>
    <lineage>
        <taxon>Bacteria</taxon>
        <taxon>Bacillati</taxon>
        <taxon>Actinomycetota</taxon>
        <taxon>Thermoleophilia</taxon>
        <taxon>Solirubrobacterales</taxon>
        <taxon>Baekduiaceae</taxon>
        <taxon>Svornostia</taxon>
    </lineage>
</organism>
<sequence length="334" mass="37366">MKPLISIVIPCYNEEANVDELGRRLGDVFDAESDYDFEAILVENGSLDATWDRALALHERDPRFKVLQLARNFRMDGGLTAGLQYAEGDAAVLMAGDLQDPPELIREFLRKWEEGFEIVYQIVSERQGTGPIRTMNSKLFYKVAGFLTDGRIPPNVSDFRLVDRKVYETVNGMDERNRFLRGLFAWVGFKSTGIEHVRPPRTGGVSGAHTFGVIDLALKGIFAHSYKPLKVISLFGVFLSVLSFLAILGLTIRAFTTGVPFDGFGTIVGLFLLLFGFLFTMLGIVSEYVGLIYEEVKQRPNYVVRERIGLGELPYEATRPVGRAYSTTSQQSQP</sequence>
<gene>
    <name evidence="4" type="ORF">LRS13_00825</name>
</gene>
<dbReference type="InterPro" id="IPR050256">
    <property type="entry name" value="Glycosyltransferase_2"/>
</dbReference>